<feature type="chain" id="PRO_5046696348" description="Diacylglycerol acyltransferase/mycolyltransferase Ag85A" evidence="3">
    <location>
        <begin position="22"/>
        <end position="433"/>
    </location>
</feature>
<keyword evidence="2" id="KW-0964">Secreted</keyword>
<dbReference type="SUPFAM" id="SSF53474">
    <property type="entry name" value="alpha/beta-Hydrolases"/>
    <property type="match status" value="1"/>
</dbReference>
<evidence type="ECO:0000256" key="2">
    <source>
        <dbReference type="ARBA" id="ARBA00022525"/>
    </source>
</evidence>
<dbReference type="PANTHER" id="PTHR48098:SF1">
    <property type="entry name" value="DIACYLGLYCEROL ACYLTRANSFERASE_MYCOLYLTRANSFERASE AG85A"/>
    <property type="match status" value="1"/>
</dbReference>
<evidence type="ECO:0000313" key="4">
    <source>
        <dbReference type="EMBL" id="KHO20176.1"/>
    </source>
</evidence>
<protein>
    <recommendedName>
        <fullName evidence="6">Diacylglycerol acyltransferase/mycolyltransferase Ag85A</fullName>
    </recommendedName>
</protein>
<name>A0ABR4YN34_9MYCO</name>
<feature type="signal peptide" evidence="3">
    <location>
        <begin position="1"/>
        <end position="21"/>
    </location>
</feature>
<evidence type="ECO:0008006" key="6">
    <source>
        <dbReference type="Google" id="ProtNLM"/>
    </source>
</evidence>
<keyword evidence="3" id="KW-0732">Signal</keyword>
<proteinExistence type="predicted"/>
<accession>A0ABR4YN34</accession>
<dbReference type="InterPro" id="IPR000801">
    <property type="entry name" value="Esterase-like"/>
</dbReference>
<dbReference type="PANTHER" id="PTHR48098">
    <property type="entry name" value="ENTEROCHELIN ESTERASE-RELATED"/>
    <property type="match status" value="1"/>
</dbReference>
<dbReference type="Gene3D" id="3.40.50.1820">
    <property type="entry name" value="alpha/beta hydrolase"/>
    <property type="match status" value="1"/>
</dbReference>
<dbReference type="EMBL" id="JTLZ01000012">
    <property type="protein sequence ID" value="KHO20176.1"/>
    <property type="molecule type" value="Genomic_DNA"/>
</dbReference>
<comment type="caution">
    <text evidence="4">The sequence shown here is derived from an EMBL/GenBank/DDBJ whole genome shotgun (WGS) entry which is preliminary data.</text>
</comment>
<dbReference type="Pfam" id="PF00756">
    <property type="entry name" value="Esterase"/>
    <property type="match status" value="1"/>
</dbReference>
<dbReference type="InterPro" id="IPR029058">
    <property type="entry name" value="AB_hydrolase_fold"/>
</dbReference>
<evidence type="ECO:0000256" key="3">
    <source>
        <dbReference type="SAM" id="SignalP"/>
    </source>
</evidence>
<keyword evidence="5" id="KW-1185">Reference proteome</keyword>
<gene>
    <name evidence="4" type="ORF">QQ44_26800</name>
</gene>
<dbReference type="Proteomes" id="UP000031004">
    <property type="component" value="Unassembled WGS sequence"/>
</dbReference>
<reference evidence="4 5" key="1">
    <citation type="submission" date="2014-11" db="EMBL/GenBank/DDBJ databases">
        <title>Mycobacterium setense Manresensis Genome.</title>
        <authorList>
            <person name="Rech G."/>
            <person name="Sumoy L."/>
        </authorList>
    </citation>
    <scope>NUCLEOTIDE SEQUENCE [LARGE SCALE GENOMIC DNA]</scope>
    <source>
        <strain evidence="4 5">Manresensis</strain>
    </source>
</reference>
<evidence type="ECO:0000256" key="1">
    <source>
        <dbReference type="ARBA" id="ARBA00004613"/>
    </source>
</evidence>
<comment type="subcellular location">
    <subcellularLocation>
        <location evidence="1">Secreted</location>
    </subcellularLocation>
</comment>
<evidence type="ECO:0000313" key="5">
    <source>
        <dbReference type="Proteomes" id="UP000031004"/>
    </source>
</evidence>
<organism evidence="4 5">
    <name type="scientific">Mycolicibacterium setense</name>
    <dbReference type="NCBI Taxonomy" id="431269"/>
    <lineage>
        <taxon>Bacteria</taxon>
        <taxon>Bacillati</taxon>
        <taxon>Actinomycetota</taxon>
        <taxon>Actinomycetes</taxon>
        <taxon>Mycobacteriales</taxon>
        <taxon>Mycobacteriaceae</taxon>
        <taxon>Mycolicibacterium</taxon>
    </lineage>
</organism>
<dbReference type="InterPro" id="IPR050583">
    <property type="entry name" value="Mycobacterial_A85_antigen"/>
</dbReference>
<sequence>MSRRVAAATIAGLMLPALVVAGPTPTAAAYSRDGLPVERLQVPSAAMGRDITVQFQGGGPHALYLLDGLRAQDDDNGWDINTAAFEWFYESGISVVMPVGGQSSFYTDWYRPAAGSAGTTTYKWETFLTQELPAYLAAKRDVAPTGNAVVGLSMSGGAALNLAIWHPAQFIFAGALSGFMNPSQGLWPTMIGFAMKDAGGYNASDMWGTTNDPAWRRNDPMVNINRLVANNTAIWVYCGNGIPSELDGSGGNFGTMYSAQFLENITIASNKEFQQKYVAAGGRNARFEFPPNGTHNWNYWGSQLQQMKPDMLRVLNQNAAAAAAPPAPAAPAPAAPALPGQVAPAPAVPGQVPGVAAAPAAPALPRQLAPLPGQVPGVAAAPASPALPRQVPGVAGAPRVAGVPGMAGAPVAPTVPVAPVTPGLQTIPVALPR</sequence>